<comment type="caution">
    <text evidence="1">The sequence shown here is derived from an EMBL/GenBank/DDBJ whole genome shotgun (WGS) entry which is preliminary data.</text>
</comment>
<dbReference type="EMBL" id="JBJUIK010000017">
    <property type="protein sequence ID" value="KAL3498283.1"/>
    <property type="molecule type" value="Genomic_DNA"/>
</dbReference>
<dbReference type="AlphaFoldDB" id="A0ABD2XTD0"/>
<sequence>MAVTRNAPKVSYLHFADDTFLFGNATIHEVETILNITIMYGGVSGQQINFDKSAVVFSKATTQGIRQAISSHWGIPEVESHQKYLGLLCYGMLHLARQNSKRDPILNGELLGERQE</sequence>
<organism evidence="1 2">
    <name type="scientific">Cinchona calisaya</name>
    <dbReference type="NCBI Taxonomy" id="153742"/>
    <lineage>
        <taxon>Eukaryota</taxon>
        <taxon>Viridiplantae</taxon>
        <taxon>Streptophyta</taxon>
        <taxon>Embryophyta</taxon>
        <taxon>Tracheophyta</taxon>
        <taxon>Spermatophyta</taxon>
        <taxon>Magnoliopsida</taxon>
        <taxon>eudicotyledons</taxon>
        <taxon>Gunneridae</taxon>
        <taxon>Pentapetalae</taxon>
        <taxon>asterids</taxon>
        <taxon>lamiids</taxon>
        <taxon>Gentianales</taxon>
        <taxon>Rubiaceae</taxon>
        <taxon>Cinchonoideae</taxon>
        <taxon>Cinchoneae</taxon>
        <taxon>Cinchona</taxon>
    </lineage>
</organism>
<keyword evidence="2" id="KW-1185">Reference proteome</keyword>
<proteinExistence type="predicted"/>
<accession>A0ABD2XTD0</accession>
<evidence type="ECO:0008006" key="3">
    <source>
        <dbReference type="Google" id="ProtNLM"/>
    </source>
</evidence>
<evidence type="ECO:0000313" key="1">
    <source>
        <dbReference type="EMBL" id="KAL3498283.1"/>
    </source>
</evidence>
<dbReference type="Proteomes" id="UP001630127">
    <property type="component" value="Unassembled WGS sequence"/>
</dbReference>
<reference evidence="1 2" key="1">
    <citation type="submission" date="2024-11" db="EMBL/GenBank/DDBJ databases">
        <title>A near-complete genome assembly of Cinchona calisaya.</title>
        <authorList>
            <person name="Lian D.C."/>
            <person name="Zhao X.W."/>
            <person name="Wei L."/>
        </authorList>
    </citation>
    <scope>NUCLEOTIDE SEQUENCE [LARGE SCALE GENOMIC DNA]</scope>
    <source>
        <tissue evidence="1">Nenye</tissue>
    </source>
</reference>
<name>A0ABD2XTD0_9GENT</name>
<evidence type="ECO:0000313" key="2">
    <source>
        <dbReference type="Proteomes" id="UP001630127"/>
    </source>
</evidence>
<gene>
    <name evidence="1" type="ORF">ACH5RR_041015</name>
</gene>
<protein>
    <recommendedName>
        <fullName evidence="3">Reverse transcriptase</fullName>
    </recommendedName>
</protein>